<reference evidence="2 3" key="1">
    <citation type="submission" date="2015-09" db="EMBL/GenBank/DDBJ databases">
        <title>Draft genome of the scarab beetle Oryctes borbonicus.</title>
        <authorList>
            <person name="Meyer J.M."/>
            <person name="Markov G.V."/>
            <person name="Baskaran P."/>
            <person name="Herrmann M."/>
            <person name="Sommer R.J."/>
            <person name="Roedelsperger C."/>
        </authorList>
    </citation>
    <scope>NUCLEOTIDE SEQUENCE [LARGE SCALE GENOMIC DNA]</scope>
    <source>
        <strain evidence="2">OB123</strain>
        <tissue evidence="2">Whole animal</tissue>
    </source>
</reference>
<dbReference type="PANTHER" id="PTHR10174">
    <property type="entry name" value="ALPHA-TOCOPHEROL TRANSFER PROTEIN-RELATED"/>
    <property type="match status" value="1"/>
</dbReference>
<dbReference type="EMBL" id="LJIG01022701">
    <property type="protein sequence ID" value="KRT79159.1"/>
    <property type="molecule type" value="Genomic_DNA"/>
</dbReference>
<dbReference type="InterPro" id="IPR036865">
    <property type="entry name" value="CRAL-TRIO_dom_sf"/>
</dbReference>
<dbReference type="PRINTS" id="PR00180">
    <property type="entry name" value="CRETINALDHBP"/>
</dbReference>
<dbReference type="PANTHER" id="PTHR10174:SF212">
    <property type="entry name" value="MIP26555P1"/>
    <property type="match status" value="1"/>
</dbReference>
<dbReference type="InterPro" id="IPR001251">
    <property type="entry name" value="CRAL-TRIO_dom"/>
</dbReference>
<dbReference type="AlphaFoldDB" id="A0A0T6AX37"/>
<sequence length="215" mass="25076">MKTIAEYRELYKDTFYKLIPEQEKSSFVDNNVVNVLTNRDQHGRRILLVNGGEAWDTSKMTNDQLLRCLYLIHLGAILEPETQIHGVVIIFDLKGMGMSQVRQFTPSFAAKLISFIQEAMPLRFKGLHVVNNPFIWNIAWKILYPLQNMKIRERTHIHGSDYVGIHKYIHPNCLPQDWGGNLEKINYGSKDWYPCIVGYTNFVKKWNSYGKVKNK</sequence>
<gene>
    <name evidence="2" type="ORF">AMK59_6903</name>
</gene>
<dbReference type="PROSITE" id="PS50191">
    <property type="entry name" value="CRAL_TRIO"/>
    <property type="match status" value="1"/>
</dbReference>
<protein>
    <submittedName>
        <fullName evidence="2">CRAL-TRIO domain containing protein</fullName>
    </submittedName>
</protein>
<keyword evidence="3" id="KW-1185">Reference proteome</keyword>
<dbReference type="Gene3D" id="1.20.5.1200">
    <property type="entry name" value="Alpha-tocopherol transfer"/>
    <property type="match status" value="1"/>
</dbReference>
<organism evidence="2 3">
    <name type="scientific">Oryctes borbonicus</name>
    <dbReference type="NCBI Taxonomy" id="1629725"/>
    <lineage>
        <taxon>Eukaryota</taxon>
        <taxon>Metazoa</taxon>
        <taxon>Ecdysozoa</taxon>
        <taxon>Arthropoda</taxon>
        <taxon>Hexapoda</taxon>
        <taxon>Insecta</taxon>
        <taxon>Pterygota</taxon>
        <taxon>Neoptera</taxon>
        <taxon>Endopterygota</taxon>
        <taxon>Coleoptera</taxon>
        <taxon>Polyphaga</taxon>
        <taxon>Scarabaeiformia</taxon>
        <taxon>Scarabaeidae</taxon>
        <taxon>Dynastinae</taxon>
        <taxon>Oryctes</taxon>
    </lineage>
</organism>
<dbReference type="SMART" id="SM00516">
    <property type="entry name" value="SEC14"/>
    <property type="match status" value="1"/>
</dbReference>
<dbReference type="GO" id="GO:0016020">
    <property type="term" value="C:membrane"/>
    <property type="evidence" value="ECO:0007669"/>
    <property type="project" value="TreeGrafter"/>
</dbReference>
<accession>A0A0T6AX37</accession>
<dbReference type="Gene3D" id="3.40.525.10">
    <property type="entry name" value="CRAL-TRIO lipid binding domain"/>
    <property type="match status" value="1"/>
</dbReference>
<comment type="caution">
    <text evidence="2">The sequence shown here is derived from an EMBL/GenBank/DDBJ whole genome shotgun (WGS) entry which is preliminary data.</text>
</comment>
<feature type="domain" description="CRAL-TRIO" evidence="1">
    <location>
        <begin position="24"/>
        <end position="186"/>
    </location>
</feature>
<dbReference type="GO" id="GO:1902936">
    <property type="term" value="F:phosphatidylinositol bisphosphate binding"/>
    <property type="evidence" value="ECO:0007669"/>
    <property type="project" value="TreeGrafter"/>
</dbReference>
<dbReference type="OrthoDB" id="75724at2759"/>
<dbReference type="Pfam" id="PF00650">
    <property type="entry name" value="CRAL_TRIO"/>
    <property type="match status" value="1"/>
</dbReference>
<proteinExistence type="predicted"/>
<dbReference type="CDD" id="cd00170">
    <property type="entry name" value="SEC14"/>
    <property type="match status" value="1"/>
</dbReference>
<evidence type="ECO:0000313" key="3">
    <source>
        <dbReference type="Proteomes" id="UP000051574"/>
    </source>
</evidence>
<evidence type="ECO:0000313" key="2">
    <source>
        <dbReference type="EMBL" id="KRT79159.1"/>
    </source>
</evidence>
<dbReference type="Proteomes" id="UP000051574">
    <property type="component" value="Unassembled WGS sequence"/>
</dbReference>
<dbReference type="SUPFAM" id="SSF52087">
    <property type="entry name" value="CRAL/TRIO domain"/>
    <property type="match status" value="1"/>
</dbReference>
<evidence type="ECO:0000259" key="1">
    <source>
        <dbReference type="PROSITE" id="PS50191"/>
    </source>
</evidence>
<name>A0A0T6AX37_9SCAR</name>